<dbReference type="GO" id="GO:0004386">
    <property type="term" value="F:helicase activity"/>
    <property type="evidence" value="ECO:0007669"/>
    <property type="project" value="UniProtKB-KW"/>
</dbReference>
<name>A0A395SD71_9HYPO</name>
<evidence type="ECO:0000313" key="1">
    <source>
        <dbReference type="EMBL" id="RGP70374.1"/>
    </source>
</evidence>
<sequence>MLLLDAFDQLCKPSEQRILVEALQDLYKRDGTQQDASTSVKRKGGSTDEDFPSQRYSSIYQDIQHISVTIFSAAISCLFRITQAARDLYARRDSEETSRLRQALPSLTPYAFGVRNAGFKQRSPRFPMAISKRIPTALIYALPPSIWRNFSRLLTAFLTLKTAHFPSATRHNLLPMRNRKSHTDGGAQPLQQFPQNQGAAWNIALGANKLSDERKRPVVAFQFIKVFLTPICLEDIGIYPTAAVVARQSGSGFALLLAHLRPGPGFTGNPKRLCVMLSRHKSSLIIVGDINVAQHDKTRLQITDDWKIVHCMTHVVGKNEPATQSRKKNAKVLETGQEIVGLGTKHIEMLLKHTSNGDDNRWVSALDD</sequence>
<keyword evidence="1" id="KW-0547">Nucleotide-binding</keyword>
<accession>A0A395SD71</accession>
<dbReference type="EMBL" id="PXOG01000171">
    <property type="protein sequence ID" value="RGP70374.1"/>
    <property type="molecule type" value="Genomic_DNA"/>
</dbReference>
<dbReference type="AlphaFoldDB" id="A0A395SD71"/>
<keyword evidence="1" id="KW-0378">Hydrolase</keyword>
<protein>
    <submittedName>
        <fullName evidence="1">DNA helicase</fullName>
    </submittedName>
</protein>
<proteinExistence type="predicted"/>
<dbReference type="STRING" id="694270.A0A395SD71"/>
<organism evidence="1 2">
    <name type="scientific">Fusarium longipes</name>
    <dbReference type="NCBI Taxonomy" id="694270"/>
    <lineage>
        <taxon>Eukaryota</taxon>
        <taxon>Fungi</taxon>
        <taxon>Dikarya</taxon>
        <taxon>Ascomycota</taxon>
        <taxon>Pezizomycotina</taxon>
        <taxon>Sordariomycetes</taxon>
        <taxon>Hypocreomycetidae</taxon>
        <taxon>Hypocreales</taxon>
        <taxon>Nectriaceae</taxon>
        <taxon>Fusarium</taxon>
    </lineage>
</organism>
<dbReference type="Gene3D" id="3.40.50.300">
    <property type="entry name" value="P-loop containing nucleotide triphosphate hydrolases"/>
    <property type="match status" value="1"/>
</dbReference>
<gene>
    <name evidence="1" type="ORF">FLONG3_7443</name>
</gene>
<comment type="caution">
    <text evidence="1">The sequence shown here is derived from an EMBL/GenBank/DDBJ whole genome shotgun (WGS) entry which is preliminary data.</text>
</comment>
<keyword evidence="1" id="KW-0347">Helicase</keyword>
<keyword evidence="1" id="KW-0067">ATP-binding</keyword>
<dbReference type="OrthoDB" id="6513042at2759"/>
<keyword evidence="2" id="KW-1185">Reference proteome</keyword>
<dbReference type="InterPro" id="IPR027417">
    <property type="entry name" value="P-loop_NTPase"/>
</dbReference>
<dbReference type="Proteomes" id="UP000266234">
    <property type="component" value="Unassembled WGS sequence"/>
</dbReference>
<evidence type="ECO:0000313" key="2">
    <source>
        <dbReference type="Proteomes" id="UP000266234"/>
    </source>
</evidence>
<reference evidence="1 2" key="1">
    <citation type="journal article" date="2018" name="PLoS Pathog.">
        <title>Evolution of structural diversity of trichothecenes, a family of toxins produced by plant pathogenic and entomopathogenic fungi.</title>
        <authorList>
            <person name="Proctor R.H."/>
            <person name="McCormick S.P."/>
            <person name="Kim H.S."/>
            <person name="Cardoza R.E."/>
            <person name="Stanley A.M."/>
            <person name="Lindo L."/>
            <person name="Kelly A."/>
            <person name="Brown D.W."/>
            <person name="Lee T."/>
            <person name="Vaughan M.M."/>
            <person name="Alexander N.J."/>
            <person name="Busman M."/>
            <person name="Gutierrez S."/>
        </authorList>
    </citation>
    <scope>NUCLEOTIDE SEQUENCE [LARGE SCALE GENOMIC DNA]</scope>
    <source>
        <strain evidence="1 2">NRRL 20695</strain>
    </source>
</reference>